<organism evidence="2 3">
    <name type="scientific">Triangularia setosa</name>
    <dbReference type="NCBI Taxonomy" id="2587417"/>
    <lineage>
        <taxon>Eukaryota</taxon>
        <taxon>Fungi</taxon>
        <taxon>Dikarya</taxon>
        <taxon>Ascomycota</taxon>
        <taxon>Pezizomycotina</taxon>
        <taxon>Sordariomycetes</taxon>
        <taxon>Sordariomycetidae</taxon>
        <taxon>Sordariales</taxon>
        <taxon>Podosporaceae</taxon>
        <taxon>Triangularia</taxon>
    </lineage>
</organism>
<name>A0AAN6WBX3_9PEZI</name>
<evidence type="ECO:0000313" key="2">
    <source>
        <dbReference type="EMBL" id="KAK4179164.1"/>
    </source>
</evidence>
<feature type="compositionally biased region" description="Basic and acidic residues" evidence="1">
    <location>
        <begin position="28"/>
        <end position="44"/>
    </location>
</feature>
<evidence type="ECO:0000256" key="1">
    <source>
        <dbReference type="SAM" id="MobiDB-lite"/>
    </source>
</evidence>
<reference evidence="2" key="1">
    <citation type="journal article" date="2023" name="Mol. Phylogenet. Evol.">
        <title>Genome-scale phylogeny and comparative genomics of the fungal order Sordariales.</title>
        <authorList>
            <person name="Hensen N."/>
            <person name="Bonometti L."/>
            <person name="Westerberg I."/>
            <person name="Brannstrom I.O."/>
            <person name="Guillou S."/>
            <person name="Cros-Aarteil S."/>
            <person name="Calhoun S."/>
            <person name="Haridas S."/>
            <person name="Kuo A."/>
            <person name="Mondo S."/>
            <person name="Pangilinan J."/>
            <person name="Riley R."/>
            <person name="LaButti K."/>
            <person name="Andreopoulos B."/>
            <person name="Lipzen A."/>
            <person name="Chen C."/>
            <person name="Yan M."/>
            <person name="Daum C."/>
            <person name="Ng V."/>
            <person name="Clum A."/>
            <person name="Steindorff A."/>
            <person name="Ohm R.A."/>
            <person name="Martin F."/>
            <person name="Silar P."/>
            <person name="Natvig D.O."/>
            <person name="Lalanne C."/>
            <person name="Gautier V."/>
            <person name="Ament-Velasquez S.L."/>
            <person name="Kruys A."/>
            <person name="Hutchinson M.I."/>
            <person name="Powell A.J."/>
            <person name="Barry K."/>
            <person name="Miller A.N."/>
            <person name="Grigoriev I.V."/>
            <person name="Debuchy R."/>
            <person name="Gladieux P."/>
            <person name="Hiltunen Thoren M."/>
            <person name="Johannesson H."/>
        </authorList>
    </citation>
    <scope>NUCLEOTIDE SEQUENCE</scope>
    <source>
        <strain evidence="2">CBS 892.96</strain>
    </source>
</reference>
<accession>A0AAN6WBX3</accession>
<comment type="caution">
    <text evidence="2">The sequence shown here is derived from an EMBL/GenBank/DDBJ whole genome shotgun (WGS) entry which is preliminary data.</text>
</comment>
<keyword evidence="3" id="KW-1185">Reference proteome</keyword>
<sequence>MTKPLRQIAAEKLHGPNANPSMLGDPISLKRETNDANRNPKGEPESQQDFPKTTRKFPESSSGVHEERMLRGEGAKGHHMSGMTTDEIK</sequence>
<reference evidence="2" key="2">
    <citation type="submission" date="2023-05" db="EMBL/GenBank/DDBJ databases">
        <authorList>
            <consortium name="Lawrence Berkeley National Laboratory"/>
            <person name="Steindorff A."/>
            <person name="Hensen N."/>
            <person name="Bonometti L."/>
            <person name="Westerberg I."/>
            <person name="Brannstrom I.O."/>
            <person name="Guillou S."/>
            <person name="Cros-Aarteil S."/>
            <person name="Calhoun S."/>
            <person name="Haridas S."/>
            <person name="Kuo A."/>
            <person name="Mondo S."/>
            <person name="Pangilinan J."/>
            <person name="Riley R."/>
            <person name="Labutti K."/>
            <person name="Andreopoulos B."/>
            <person name="Lipzen A."/>
            <person name="Chen C."/>
            <person name="Yanf M."/>
            <person name="Daum C."/>
            <person name="Ng V."/>
            <person name="Clum A."/>
            <person name="Ohm R."/>
            <person name="Martin F."/>
            <person name="Silar P."/>
            <person name="Natvig D."/>
            <person name="Lalanne C."/>
            <person name="Gautier V."/>
            <person name="Ament-Velasquez S.L."/>
            <person name="Kruys A."/>
            <person name="Hutchinson M.I."/>
            <person name="Powell A.J."/>
            <person name="Barry K."/>
            <person name="Miller A.N."/>
            <person name="Grigoriev I.V."/>
            <person name="Debuchy R."/>
            <person name="Gladieux P."/>
            <person name="Thoren M.H."/>
            <person name="Johannesson H."/>
        </authorList>
    </citation>
    <scope>NUCLEOTIDE SEQUENCE</scope>
    <source>
        <strain evidence="2">CBS 892.96</strain>
    </source>
</reference>
<dbReference type="AlphaFoldDB" id="A0AAN6WBX3"/>
<proteinExistence type="predicted"/>
<feature type="region of interest" description="Disordered" evidence="1">
    <location>
        <begin position="1"/>
        <end position="89"/>
    </location>
</feature>
<gene>
    <name evidence="2" type="ORF">QBC36DRAFT_84522</name>
</gene>
<feature type="compositionally biased region" description="Basic and acidic residues" evidence="1">
    <location>
        <begin position="64"/>
        <end position="76"/>
    </location>
</feature>
<dbReference type="EMBL" id="MU866122">
    <property type="protein sequence ID" value="KAK4179164.1"/>
    <property type="molecule type" value="Genomic_DNA"/>
</dbReference>
<protein>
    <submittedName>
        <fullName evidence="2">Uncharacterized protein</fullName>
    </submittedName>
</protein>
<dbReference type="Proteomes" id="UP001302321">
    <property type="component" value="Unassembled WGS sequence"/>
</dbReference>
<evidence type="ECO:0000313" key="3">
    <source>
        <dbReference type="Proteomes" id="UP001302321"/>
    </source>
</evidence>